<name>A0A069QCP1_PSEAI</name>
<dbReference type="Pfam" id="PF09351">
    <property type="entry name" value="DUF1993"/>
    <property type="match status" value="1"/>
</dbReference>
<dbReference type="PANTHER" id="PTHR36922:SF1">
    <property type="entry name" value="DUF1993 DOMAIN-CONTAINING PROTEIN"/>
    <property type="match status" value="1"/>
</dbReference>
<gene>
    <name evidence="2" type="ORF">CAZ10_15465</name>
    <name evidence="3" type="ORF">L4V69_03470</name>
    <name evidence="1" type="ORF">PAERUG_P19_London_7_VIM_2_05_10_06249</name>
</gene>
<accession>A0A069QCP1</accession>
<dbReference type="PANTHER" id="PTHR36922">
    <property type="entry name" value="BLL2446 PROTEIN"/>
    <property type="match status" value="1"/>
</dbReference>
<dbReference type="Proteomes" id="UP000194857">
    <property type="component" value="Unassembled WGS sequence"/>
</dbReference>
<dbReference type="EMBL" id="NFFZ01000007">
    <property type="protein sequence ID" value="OTI61273.1"/>
    <property type="molecule type" value="Genomic_DNA"/>
</dbReference>
<reference evidence="1" key="2">
    <citation type="submission" date="2015-06" db="EMBL/GenBank/DDBJ databases">
        <authorList>
            <person name="Radhakrishnan R."/>
            <person name="Underwood A."/>
            <person name="Al-Shahib A."/>
        </authorList>
    </citation>
    <scope>NUCLEOTIDE SEQUENCE</scope>
    <source>
        <strain evidence="1">P19_London_7_VIM_2_05_10</strain>
    </source>
</reference>
<evidence type="ECO:0000313" key="4">
    <source>
        <dbReference type="Proteomes" id="UP000045039"/>
    </source>
</evidence>
<reference evidence="2" key="4">
    <citation type="submission" date="2017-05" db="EMBL/GenBank/DDBJ databases">
        <authorList>
            <person name="Song R."/>
            <person name="Chenine A.L."/>
            <person name="Ruprecht R.M."/>
        </authorList>
    </citation>
    <scope>NUCLEOTIDE SEQUENCE [LARGE SCALE GENOMIC DNA]</scope>
    <source>
        <strain evidence="2">S567_C10_BS</strain>
    </source>
</reference>
<evidence type="ECO:0000313" key="5">
    <source>
        <dbReference type="Proteomes" id="UP000194857"/>
    </source>
</evidence>
<sequence>MSLSIYQASIPTFLRTLGNLSAILKKAAAHAEAKNIDPRIFIDARLAPDMFPLARQVQIASDAAKGAGARLAGLEVPSYADTETTFDELQARIARTVEFLEGIREEQLDGAEERNVTLKVRGQEISFNGRDFLFGFALPNFFFHVTTAYAILRHNGVELGKMDFLGGA</sequence>
<reference evidence="5" key="3">
    <citation type="submission" date="2017-05" db="EMBL/GenBank/DDBJ databases">
        <authorList>
            <person name="Giani T."/>
            <person name="Arena F."/>
            <person name="Pollini S."/>
            <person name="Di Pilato V."/>
            <person name="D'Andrea M.M."/>
            <person name="Henrici De Angelis L."/>
            <person name="Bassetti M."/>
            <person name="Rossolini G.M."/>
        </authorList>
    </citation>
    <scope>NUCLEOTIDE SEQUENCE [LARGE SCALE GENOMIC DNA]</scope>
    <source>
        <strain evidence="5">S567_C10_BS</strain>
    </source>
</reference>
<protein>
    <submittedName>
        <fullName evidence="3">DUF1993 family protein</fullName>
    </submittedName>
</protein>
<dbReference type="EMBL" id="CVVU01000259">
    <property type="protein sequence ID" value="CRP98219.1"/>
    <property type="molecule type" value="Genomic_DNA"/>
</dbReference>
<reference evidence="3" key="5">
    <citation type="submission" date="2023-06" db="EMBL/GenBank/DDBJ databases">
        <authorList>
            <consortium name="Clinical and Environmental Microbiology Branch: Whole genome sequencing antimicrobial resistance pathogens in the healthcare setting"/>
        </authorList>
    </citation>
    <scope>NUCLEOTIDE SEQUENCE</scope>
    <source>
        <strain evidence="3">2021CK-01020</strain>
    </source>
</reference>
<organism evidence="2 5">
    <name type="scientific">Pseudomonas aeruginosa</name>
    <dbReference type="NCBI Taxonomy" id="287"/>
    <lineage>
        <taxon>Bacteria</taxon>
        <taxon>Pseudomonadati</taxon>
        <taxon>Pseudomonadota</taxon>
        <taxon>Gammaproteobacteria</taxon>
        <taxon>Pseudomonadales</taxon>
        <taxon>Pseudomonadaceae</taxon>
        <taxon>Pseudomonas</taxon>
    </lineage>
</organism>
<dbReference type="Proteomes" id="UP001297540">
    <property type="component" value="Chromosome"/>
</dbReference>
<evidence type="ECO:0000313" key="3">
    <source>
        <dbReference type="EMBL" id="WOS78203.1"/>
    </source>
</evidence>
<dbReference type="eggNOG" id="COG3812">
    <property type="taxonomic scope" value="Bacteria"/>
</dbReference>
<dbReference type="OMA" id="HAIPNLY"/>
<evidence type="ECO:0000313" key="1">
    <source>
        <dbReference type="EMBL" id="CRP98219.1"/>
    </source>
</evidence>
<dbReference type="AlphaFoldDB" id="A0A069QCP1"/>
<dbReference type="Proteomes" id="UP000045039">
    <property type="component" value="Unassembled WGS sequence"/>
</dbReference>
<dbReference type="InterPro" id="IPR018531">
    <property type="entry name" value="DUF1993"/>
</dbReference>
<dbReference type="SMR" id="A0A069QCP1"/>
<dbReference type="Gene3D" id="1.20.120.450">
    <property type="entry name" value="dinb family like domain"/>
    <property type="match status" value="1"/>
</dbReference>
<dbReference type="InterPro" id="IPR034660">
    <property type="entry name" value="DinB/YfiT-like"/>
</dbReference>
<reference evidence="4" key="1">
    <citation type="submission" date="2015-06" db="EMBL/GenBank/DDBJ databases">
        <authorList>
            <person name="Radhakrishnan Rajesh"/>
            <person name="Underwood Anthony"/>
            <person name="Al-Shahib Ali"/>
        </authorList>
    </citation>
    <scope>NUCLEOTIDE SEQUENCE [LARGE SCALE GENOMIC DNA]</scope>
    <source>
        <strain evidence="4">P19_London_7_VIM_2_05_10</strain>
    </source>
</reference>
<accession>A0A1S1CDS5</accession>
<reference evidence="3" key="6">
    <citation type="submission" date="2023-10" db="EMBL/GenBank/DDBJ databases">
        <title>Pathogen: clinical or host-associated sample.</title>
        <authorList>
            <person name="Hergert J."/>
            <person name="Casey R."/>
            <person name="Wagner J."/>
            <person name="Young E.L."/>
            <person name="Oakeson K.F."/>
        </authorList>
    </citation>
    <scope>NUCLEOTIDE SEQUENCE</scope>
    <source>
        <strain evidence="3">2021CK-01020</strain>
    </source>
</reference>
<dbReference type="SUPFAM" id="SSF109854">
    <property type="entry name" value="DinB/YfiT-like putative metalloenzymes"/>
    <property type="match status" value="1"/>
</dbReference>
<dbReference type="RefSeq" id="WP_003083593.1">
    <property type="nucleotide sequence ID" value="NZ_AP014622.1"/>
</dbReference>
<evidence type="ECO:0000313" key="2">
    <source>
        <dbReference type="EMBL" id="OTI61273.1"/>
    </source>
</evidence>
<dbReference type="EMBL" id="CP136986">
    <property type="protein sequence ID" value="WOS78203.1"/>
    <property type="molecule type" value="Genomic_DNA"/>
</dbReference>
<dbReference type="KEGG" id="paeb:NCGM1900_0055"/>
<proteinExistence type="predicted"/>